<comment type="caution">
    <text evidence="4">The sequence shown here is derived from an EMBL/GenBank/DDBJ whole genome shotgun (WGS) entry which is preliminary data.</text>
</comment>
<accession>A0A2P6PS87</accession>
<dbReference type="PANTHER" id="PTHR45717:SF10">
    <property type="entry name" value="OS10G0501000 PROTEIN"/>
    <property type="match status" value="1"/>
</dbReference>
<comment type="similarity">
    <text evidence="1">Belongs to the PPR family. P subfamily.</text>
</comment>
<evidence type="ECO:0000256" key="1">
    <source>
        <dbReference type="ARBA" id="ARBA00007626"/>
    </source>
</evidence>
<reference evidence="4 5" key="1">
    <citation type="journal article" date="2018" name="Nat. Genet.">
        <title>The Rosa genome provides new insights in the design of modern roses.</title>
        <authorList>
            <person name="Bendahmane M."/>
        </authorList>
    </citation>
    <scope>NUCLEOTIDE SEQUENCE [LARGE SCALE GENOMIC DNA]</scope>
    <source>
        <strain evidence="5">cv. Old Blush</strain>
    </source>
</reference>
<gene>
    <name evidence="4" type="ORF">RchiOBHm_Chr6g0276181</name>
</gene>
<dbReference type="PROSITE" id="PS51375">
    <property type="entry name" value="PPR"/>
    <property type="match status" value="2"/>
</dbReference>
<dbReference type="InterPro" id="IPR011990">
    <property type="entry name" value="TPR-like_helical_dom_sf"/>
</dbReference>
<dbReference type="Gene3D" id="1.25.40.10">
    <property type="entry name" value="Tetratricopeptide repeat domain"/>
    <property type="match status" value="2"/>
</dbReference>
<dbReference type="AlphaFoldDB" id="A0A2P6PS87"/>
<name>A0A2P6PS87_ROSCH</name>
<evidence type="ECO:0000313" key="4">
    <source>
        <dbReference type="EMBL" id="PRQ24776.1"/>
    </source>
</evidence>
<evidence type="ECO:0000256" key="3">
    <source>
        <dbReference type="PROSITE-ProRule" id="PRU00708"/>
    </source>
</evidence>
<keyword evidence="2" id="KW-0677">Repeat</keyword>
<dbReference type="Gramene" id="PRQ24776">
    <property type="protein sequence ID" value="PRQ24776"/>
    <property type="gene ID" value="RchiOBHm_Chr6g0276181"/>
</dbReference>
<dbReference type="EMBL" id="PDCK01000044">
    <property type="protein sequence ID" value="PRQ24776.1"/>
    <property type="molecule type" value="Genomic_DNA"/>
</dbReference>
<feature type="repeat" description="PPR" evidence="3">
    <location>
        <begin position="383"/>
        <end position="417"/>
    </location>
</feature>
<dbReference type="GO" id="GO:0005739">
    <property type="term" value="C:mitochondrion"/>
    <property type="evidence" value="ECO:0007669"/>
    <property type="project" value="TreeGrafter"/>
</dbReference>
<organism evidence="4 5">
    <name type="scientific">Rosa chinensis</name>
    <name type="common">China rose</name>
    <dbReference type="NCBI Taxonomy" id="74649"/>
    <lineage>
        <taxon>Eukaryota</taxon>
        <taxon>Viridiplantae</taxon>
        <taxon>Streptophyta</taxon>
        <taxon>Embryophyta</taxon>
        <taxon>Tracheophyta</taxon>
        <taxon>Spermatophyta</taxon>
        <taxon>Magnoliopsida</taxon>
        <taxon>eudicotyledons</taxon>
        <taxon>Gunneridae</taxon>
        <taxon>Pentapetalae</taxon>
        <taxon>rosids</taxon>
        <taxon>fabids</taxon>
        <taxon>Rosales</taxon>
        <taxon>Rosaceae</taxon>
        <taxon>Rosoideae</taxon>
        <taxon>Rosoideae incertae sedis</taxon>
        <taxon>Rosa</taxon>
    </lineage>
</organism>
<dbReference type="Proteomes" id="UP000238479">
    <property type="component" value="Chromosome 6"/>
</dbReference>
<protein>
    <submittedName>
        <fullName evidence="4">Putative tetratricopeptide-like helical domain-containing protein</fullName>
    </submittedName>
</protein>
<sequence>MNLLPSNPWHGNATCTVLTALFYSTKTLPSSLYRRILLAGDGNPRVSITPVLNQWLNEGRGVQKPELVDFIKQLRKCRRFNHALELSEWMTGEMRHGMTAGDVSTRLDLISKVHGLEEADKYFDSVSGSGAARGFRGMRVYGALLFCYVDHKCVEKAERLFERMKELGYVEGVWAYNTMLTLYFRMCESAKVDVLVKEMEDRGIGHNSYTLRVLLGSYAASCDVEQMEKVMMLMEEDGVVKMDWNGYVFAADAFRKAGQVERALTLLGTAEQKIRGKEERRIAYEHLITLYAAAGDKRQVFRIWRLYRKLRRFSNRGYHCMISSLVKLDDIGGAERICREWESGFKYFDGKIPRLLINAYCSKGLFQKAKSYVQRLAESGKEDVSTWLALAEGFCCYGRVSEAVETMRKAASLPCRPGWRIHHSTLVGCLDYLKEKGDVEGAHELMRLLGEKGHLRADLCDKFENYIHGETQIESLISGQEENHMEGLDGIQDGEASDSGAQQWG</sequence>
<dbReference type="InterPro" id="IPR002885">
    <property type="entry name" value="PPR_rpt"/>
</dbReference>
<dbReference type="NCBIfam" id="TIGR00756">
    <property type="entry name" value="PPR"/>
    <property type="match status" value="2"/>
</dbReference>
<feature type="repeat" description="PPR" evidence="3">
    <location>
        <begin position="137"/>
        <end position="171"/>
    </location>
</feature>
<dbReference type="OrthoDB" id="1890565at2759"/>
<evidence type="ECO:0000313" key="5">
    <source>
        <dbReference type="Proteomes" id="UP000238479"/>
    </source>
</evidence>
<dbReference type="PANTHER" id="PTHR45717">
    <property type="entry name" value="OS12G0527900 PROTEIN"/>
    <property type="match status" value="1"/>
</dbReference>
<keyword evidence="5" id="KW-1185">Reference proteome</keyword>
<dbReference type="Pfam" id="PF01535">
    <property type="entry name" value="PPR"/>
    <property type="match status" value="3"/>
</dbReference>
<evidence type="ECO:0000256" key="2">
    <source>
        <dbReference type="ARBA" id="ARBA00022737"/>
    </source>
</evidence>
<dbReference type="OMA" id="NSGYLCM"/>
<proteinExistence type="inferred from homology"/>
<dbReference type="SUPFAM" id="SSF48452">
    <property type="entry name" value="TPR-like"/>
    <property type="match status" value="1"/>
</dbReference>
<dbReference type="GO" id="GO:0003729">
    <property type="term" value="F:mRNA binding"/>
    <property type="evidence" value="ECO:0007669"/>
    <property type="project" value="UniProtKB-ARBA"/>
</dbReference>
<dbReference type="Pfam" id="PF13812">
    <property type="entry name" value="PPR_3"/>
    <property type="match status" value="1"/>
</dbReference>